<dbReference type="RefSeq" id="WP_172275700.1">
    <property type="nucleotide sequence ID" value="NZ_CASGMU010000006.1"/>
</dbReference>
<dbReference type="InterPro" id="IPR050330">
    <property type="entry name" value="Bact_OuterMem_StrucFunc"/>
</dbReference>
<evidence type="ECO:0000256" key="8">
    <source>
        <dbReference type="ARBA" id="ARBA00023237"/>
    </source>
</evidence>
<feature type="domain" description="OmpA-like" evidence="12">
    <location>
        <begin position="271"/>
        <end position="383"/>
    </location>
</feature>
<keyword evidence="11" id="KW-0732">Signal</keyword>
<accession>A0ABX2AQY8</accession>
<feature type="chain" id="PRO_5047544416" evidence="11">
    <location>
        <begin position="21"/>
        <end position="383"/>
    </location>
</feature>
<evidence type="ECO:0000313" key="14">
    <source>
        <dbReference type="Proteomes" id="UP000714420"/>
    </source>
</evidence>
<dbReference type="Proteomes" id="UP000714420">
    <property type="component" value="Unassembled WGS sequence"/>
</dbReference>
<evidence type="ECO:0000256" key="1">
    <source>
        <dbReference type="ARBA" id="ARBA00004571"/>
    </source>
</evidence>
<keyword evidence="5" id="KW-0406">Ion transport</keyword>
<evidence type="ECO:0000256" key="6">
    <source>
        <dbReference type="ARBA" id="ARBA00023114"/>
    </source>
</evidence>
<evidence type="ECO:0000313" key="13">
    <source>
        <dbReference type="EMBL" id="NPD92366.1"/>
    </source>
</evidence>
<dbReference type="PRINTS" id="PR01021">
    <property type="entry name" value="OMPADOMAIN"/>
</dbReference>
<keyword evidence="3" id="KW-1134">Transmembrane beta strand</keyword>
<dbReference type="CDD" id="cd07185">
    <property type="entry name" value="OmpA_C-like"/>
    <property type="match status" value="1"/>
</dbReference>
<evidence type="ECO:0000256" key="5">
    <source>
        <dbReference type="ARBA" id="ARBA00023065"/>
    </source>
</evidence>
<dbReference type="PANTHER" id="PTHR30329">
    <property type="entry name" value="STATOR ELEMENT OF FLAGELLAR MOTOR COMPLEX"/>
    <property type="match status" value="1"/>
</dbReference>
<comment type="caution">
    <text evidence="13">The sequence shown here is derived from an EMBL/GenBank/DDBJ whole genome shotgun (WGS) entry which is preliminary data.</text>
</comment>
<evidence type="ECO:0000256" key="2">
    <source>
        <dbReference type="ARBA" id="ARBA00022448"/>
    </source>
</evidence>
<keyword evidence="6" id="KW-0626">Porin</keyword>
<keyword evidence="4" id="KW-0812">Transmembrane</keyword>
<dbReference type="InterPro" id="IPR006664">
    <property type="entry name" value="OMP_bac"/>
</dbReference>
<dbReference type="InterPro" id="IPR011250">
    <property type="entry name" value="OMP/PagP_B-barrel"/>
</dbReference>
<name>A0ABX2AQY8_9BACT</name>
<evidence type="ECO:0000256" key="4">
    <source>
        <dbReference type="ARBA" id="ARBA00022692"/>
    </source>
</evidence>
<dbReference type="Gene3D" id="3.30.1330.60">
    <property type="entry name" value="OmpA-like domain"/>
    <property type="match status" value="1"/>
</dbReference>
<evidence type="ECO:0000256" key="11">
    <source>
        <dbReference type="SAM" id="SignalP"/>
    </source>
</evidence>
<keyword evidence="8" id="KW-0998">Cell outer membrane</keyword>
<feature type="signal peptide" evidence="11">
    <location>
        <begin position="1"/>
        <end position="20"/>
    </location>
</feature>
<dbReference type="EMBL" id="JABKKF010000007">
    <property type="protein sequence ID" value="NPD92366.1"/>
    <property type="molecule type" value="Genomic_DNA"/>
</dbReference>
<dbReference type="PANTHER" id="PTHR30329:SF21">
    <property type="entry name" value="LIPOPROTEIN YIAD-RELATED"/>
    <property type="match status" value="1"/>
</dbReference>
<evidence type="ECO:0000256" key="7">
    <source>
        <dbReference type="ARBA" id="ARBA00023136"/>
    </source>
</evidence>
<dbReference type="InterPro" id="IPR006665">
    <property type="entry name" value="OmpA-like"/>
</dbReference>
<protein>
    <submittedName>
        <fullName evidence="13">OmpA family protein</fullName>
    </submittedName>
</protein>
<evidence type="ECO:0000256" key="3">
    <source>
        <dbReference type="ARBA" id="ARBA00022452"/>
    </source>
</evidence>
<dbReference type="SUPFAM" id="SSF56925">
    <property type="entry name" value="OMPA-like"/>
    <property type="match status" value="1"/>
</dbReference>
<dbReference type="SUPFAM" id="SSF103088">
    <property type="entry name" value="OmpA-like"/>
    <property type="match status" value="1"/>
</dbReference>
<evidence type="ECO:0000256" key="10">
    <source>
        <dbReference type="SAM" id="Coils"/>
    </source>
</evidence>
<evidence type="ECO:0000259" key="12">
    <source>
        <dbReference type="PROSITE" id="PS51123"/>
    </source>
</evidence>
<dbReference type="Pfam" id="PF00691">
    <property type="entry name" value="OmpA"/>
    <property type="match status" value="1"/>
</dbReference>
<keyword evidence="14" id="KW-1185">Reference proteome</keyword>
<dbReference type="PROSITE" id="PS51123">
    <property type="entry name" value="OMPA_2"/>
    <property type="match status" value="1"/>
</dbReference>
<evidence type="ECO:0000256" key="9">
    <source>
        <dbReference type="PROSITE-ProRule" id="PRU00473"/>
    </source>
</evidence>
<sequence>MKKLFMMLAVAALSAETANAQSIKESKLTDNWYVGVNGGANVKTTHTSLFRNINPSAGLRIGRNITPVFGFAFEGEVYFDNKGSNMRPLGTFVKGLNTSVLGTTNFTNLFGGYNGQPRVFELIGVYGLGWGHVFSNSGANVDTRNIATSKLGLDFAFNLGAKRAWQLYVEPNITYGLGPHGDEIKMNSNNSALGVLVGVNYKFGNSNGTHNFQNAVERDQYEIDALNDRINELRVLNTEKDNALSGNAEEIARLEKQLAEAKKYKPAPVIVNKEHNILQPTVIFRQGKSVIDAAQYASISMIAQYMKKHKDHKILVKGYASPEGSYEINEKLSKARAEAVKKALVTRYKISSDRITAEGMGATDKLFEEVDFNRVVTFIDITK</sequence>
<keyword evidence="10" id="KW-0175">Coiled coil</keyword>
<proteinExistence type="predicted"/>
<feature type="coiled-coil region" evidence="10">
    <location>
        <begin position="216"/>
        <end position="264"/>
    </location>
</feature>
<organism evidence="13 14">
    <name type="scientific">Xylanibacter muris</name>
    <dbReference type="NCBI Taxonomy" id="2736290"/>
    <lineage>
        <taxon>Bacteria</taxon>
        <taxon>Pseudomonadati</taxon>
        <taxon>Bacteroidota</taxon>
        <taxon>Bacteroidia</taxon>
        <taxon>Bacteroidales</taxon>
        <taxon>Prevotellaceae</taxon>
        <taxon>Xylanibacter</taxon>
    </lineage>
</organism>
<keyword evidence="2" id="KW-0813">Transport</keyword>
<gene>
    <name evidence="13" type="ORF">HPS56_08425</name>
</gene>
<dbReference type="InterPro" id="IPR036737">
    <property type="entry name" value="OmpA-like_sf"/>
</dbReference>
<comment type="subcellular location">
    <subcellularLocation>
        <location evidence="1">Cell outer membrane</location>
        <topology evidence="1">Multi-pass membrane protein</topology>
    </subcellularLocation>
</comment>
<reference evidence="13 14" key="1">
    <citation type="submission" date="2020-05" db="EMBL/GenBank/DDBJ databases">
        <title>Distinct polysaccharide utilization as determinants for interspecies competition between intestinal Prevotella spp.</title>
        <authorList>
            <person name="Galvez E.J.C."/>
            <person name="Iljazovic A."/>
            <person name="Strowig T."/>
        </authorList>
    </citation>
    <scope>NUCLEOTIDE SEQUENCE [LARGE SCALE GENOMIC DNA]</scope>
    <source>
        <strain evidence="13 14">PMUR</strain>
    </source>
</reference>
<keyword evidence="7 9" id="KW-0472">Membrane</keyword>